<keyword evidence="2" id="KW-1185">Reference proteome</keyword>
<name>A0ACC1JDS5_9FUNG</name>
<comment type="caution">
    <text evidence="1">The sequence shown here is derived from an EMBL/GenBank/DDBJ whole genome shotgun (WGS) entry which is preliminary data.</text>
</comment>
<dbReference type="Proteomes" id="UP001150603">
    <property type="component" value="Unassembled WGS sequence"/>
</dbReference>
<sequence>MSSLQPPFEIECSKGNVLVSDADTAMALRRDHRIVGALIGSHPTNPLQNIYLSLPLQLLPEEAATLQQTSIITITGDPFAWPQSDRDILRLKLYQHFRGLGYFVTRAMKFGGDFLLYPGEPMRYHSPFVATLVGYEEKIRPKELVALGRLGTNVRKTRLLCAWDADREAFTVISMNWSAMG</sequence>
<reference evidence="1" key="1">
    <citation type="submission" date="2022-07" db="EMBL/GenBank/DDBJ databases">
        <title>Phylogenomic reconstructions and comparative analyses of Kickxellomycotina fungi.</title>
        <authorList>
            <person name="Reynolds N.K."/>
            <person name="Stajich J.E."/>
            <person name="Barry K."/>
            <person name="Grigoriev I.V."/>
            <person name="Crous P."/>
            <person name="Smith M.E."/>
        </authorList>
    </citation>
    <scope>NUCLEOTIDE SEQUENCE</scope>
    <source>
        <strain evidence="1">NRRL 5244</strain>
    </source>
</reference>
<evidence type="ECO:0000313" key="2">
    <source>
        <dbReference type="Proteomes" id="UP001150603"/>
    </source>
</evidence>
<gene>
    <name evidence="1" type="primary">SEN34</name>
    <name evidence="1" type="ORF">FBU59_001592</name>
</gene>
<organism evidence="1 2">
    <name type="scientific">Linderina macrospora</name>
    <dbReference type="NCBI Taxonomy" id="4868"/>
    <lineage>
        <taxon>Eukaryota</taxon>
        <taxon>Fungi</taxon>
        <taxon>Fungi incertae sedis</taxon>
        <taxon>Zoopagomycota</taxon>
        <taxon>Kickxellomycotina</taxon>
        <taxon>Kickxellomycetes</taxon>
        <taxon>Kickxellales</taxon>
        <taxon>Kickxellaceae</taxon>
        <taxon>Linderina</taxon>
    </lineage>
</organism>
<keyword evidence="1" id="KW-0540">Nuclease</keyword>
<keyword evidence="1" id="KW-0456">Lyase</keyword>
<accession>A0ACC1JDS5</accession>
<keyword evidence="1" id="KW-0378">Hydrolase</keyword>
<proteinExistence type="predicted"/>
<protein>
    <submittedName>
        <fullName evidence="1">tRNA-splicing endonuclease subunit</fullName>
        <ecNumber evidence="1">4.6.1.16</ecNumber>
    </submittedName>
</protein>
<dbReference type="EMBL" id="JANBPW010000734">
    <property type="protein sequence ID" value="KAJ1948442.1"/>
    <property type="molecule type" value="Genomic_DNA"/>
</dbReference>
<evidence type="ECO:0000313" key="1">
    <source>
        <dbReference type="EMBL" id="KAJ1948442.1"/>
    </source>
</evidence>
<dbReference type="EC" id="4.6.1.16" evidence="1"/>
<keyword evidence="1" id="KW-0255">Endonuclease</keyword>